<feature type="chain" id="PRO_5002750409" description="Lipoprotein" evidence="2">
    <location>
        <begin position="26"/>
        <end position="343"/>
    </location>
</feature>
<name>B0MKF0_9FIRM</name>
<keyword evidence="2" id="KW-0732">Signal</keyword>
<evidence type="ECO:0000256" key="2">
    <source>
        <dbReference type="SAM" id="SignalP"/>
    </source>
</evidence>
<evidence type="ECO:0000256" key="1">
    <source>
        <dbReference type="SAM" id="MobiDB-lite"/>
    </source>
</evidence>
<accession>B0MKF0</accession>
<dbReference type="AlphaFoldDB" id="B0MKF0"/>
<dbReference type="Proteomes" id="UP000005326">
    <property type="component" value="Unassembled WGS sequence"/>
</dbReference>
<proteinExistence type="predicted"/>
<feature type="compositionally biased region" description="Polar residues" evidence="1">
    <location>
        <begin position="26"/>
        <end position="42"/>
    </location>
</feature>
<sequence>MKRITKATVLILSALMLFGCTDNNAQSGAGDTTPPAENSVTDSKNESKTESSATENSSATDNTSKESEENLVKNIEGYQTFSYDKDKYEITNEYIYSNTYRNLYSMYLPVEPNLDDLYKETIDVKSSELVALKCRVAGDSYVIIDGKCGETLIMKPFLSLIYTPVVIEEVVDSNNGKCLYNKGDILYIRESYRITEQYNDRSLNFVQKAEENLKAQFENKSGEFDSSHYSEIEKKYYDGQMEYYNTLRSGNGRYIQTTWNPVFLQKGQSYLIFADNDTTANEVDGNIYNSAYPIVFDLEQSKPSVLKSERKDDGVFTASYAYRYQWKILKEKYGEHFKSDIKN</sequence>
<feature type="region of interest" description="Disordered" evidence="1">
    <location>
        <begin position="26"/>
        <end position="70"/>
    </location>
</feature>
<keyword evidence="4" id="KW-1185">Reference proteome</keyword>
<organism evidence="3 4">
    <name type="scientific">[Eubacterium] siraeum DSM 15702</name>
    <dbReference type="NCBI Taxonomy" id="428128"/>
    <lineage>
        <taxon>Bacteria</taxon>
        <taxon>Bacillati</taxon>
        <taxon>Bacillota</taxon>
        <taxon>Clostridia</taxon>
        <taxon>Eubacteriales</taxon>
        <taxon>Oscillospiraceae</taxon>
        <taxon>Oscillospiraceae incertae sedis</taxon>
    </lineage>
</organism>
<comment type="caution">
    <text evidence="3">The sequence shown here is derived from an EMBL/GenBank/DDBJ whole genome shotgun (WGS) entry which is preliminary data.</text>
</comment>
<reference evidence="3" key="2">
    <citation type="submission" date="2014-06" db="EMBL/GenBank/DDBJ databases">
        <title>Draft genome sequence of Eubacterium siraeum (DSM 15702).</title>
        <authorList>
            <person name="Sudarsanam P."/>
            <person name="Ley R."/>
            <person name="Guruge J."/>
            <person name="Turnbaugh P.J."/>
            <person name="Mahowald M."/>
            <person name="Liep D."/>
            <person name="Gordon J."/>
        </authorList>
    </citation>
    <scope>NUCLEOTIDE SEQUENCE</scope>
    <source>
        <strain evidence="3">DSM 15702</strain>
    </source>
</reference>
<reference evidence="3" key="1">
    <citation type="submission" date="2007-10" db="EMBL/GenBank/DDBJ databases">
        <authorList>
            <person name="Fulton L."/>
            <person name="Clifton S."/>
            <person name="Fulton B."/>
            <person name="Xu J."/>
            <person name="Minx P."/>
            <person name="Pepin K.H."/>
            <person name="Johnson M."/>
            <person name="Thiruvilangam P."/>
            <person name="Bhonagiri V."/>
            <person name="Nash W.E."/>
            <person name="Mardis E.R."/>
            <person name="Wilson R.K."/>
        </authorList>
    </citation>
    <scope>NUCLEOTIDE SEQUENCE [LARGE SCALE GENOMIC DNA]</scope>
    <source>
        <strain evidence="3">DSM 15702</strain>
    </source>
</reference>
<feature type="compositionally biased region" description="Low complexity" evidence="1">
    <location>
        <begin position="50"/>
        <end position="62"/>
    </location>
</feature>
<evidence type="ECO:0000313" key="3">
    <source>
        <dbReference type="EMBL" id="EDS01835.1"/>
    </source>
</evidence>
<dbReference type="EMBL" id="ABCA03000029">
    <property type="protein sequence ID" value="EDS01835.1"/>
    <property type="molecule type" value="Genomic_DNA"/>
</dbReference>
<protein>
    <recommendedName>
        <fullName evidence="5">Lipoprotein</fullName>
    </recommendedName>
</protein>
<gene>
    <name evidence="3" type="ORF">EUBSIR_00266</name>
</gene>
<evidence type="ECO:0000313" key="4">
    <source>
        <dbReference type="Proteomes" id="UP000005326"/>
    </source>
</evidence>
<evidence type="ECO:0008006" key="5">
    <source>
        <dbReference type="Google" id="ProtNLM"/>
    </source>
</evidence>
<dbReference type="PROSITE" id="PS51257">
    <property type="entry name" value="PROKAR_LIPOPROTEIN"/>
    <property type="match status" value="1"/>
</dbReference>
<feature type="signal peptide" evidence="2">
    <location>
        <begin position="1"/>
        <end position="25"/>
    </location>
</feature>